<gene>
    <name evidence="1" type="ORF">Vadar_010238</name>
</gene>
<evidence type="ECO:0000313" key="2">
    <source>
        <dbReference type="Proteomes" id="UP000828048"/>
    </source>
</evidence>
<sequence>MPPENPDAQSTAPLLPKLRSPEPPCPRGGASVSGAVFNVSTSMIGAGIMSIPATFKVLGVIPGFILILIVALSVEVTVEFLLRYTNSGKAVTYGGLMAESFGKLGAVALQICVMVTNLGAMIIYLIIIGDVLSGNQSGGTLHLGVLQSWFGIQWWNSRACALLFVVLFVMLPFLLLRSIESLKHASALSILLAVLFVTICSAMAIHAMWEGKTERLRLVPDFGNGVSFFDLFTTIPVFATGFGCHVNVHPVRAELNRPSEMSTAVRISLVLCVVIYFAVGFFGYLLFGDSIMADMLLNFDQDFESAIGSLLNDTVRLSYAIHLMMVFPVMNFSLRANVDELFFPRKPILATDTLRFVSITSVLLAFIYLVAVAIPNIWYFFQFMGTTTVMCLMFIFPSAIILRDVHGISTRRDKIVAVLVIILAVGTSLIAISSNVYSCIKK</sequence>
<name>A0ACB7XGW3_9ERIC</name>
<keyword evidence="2" id="KW-1185">Reference proteome</keyword>
<proteinExistence type="predicted"/>
<dbReference type="Proteomes" id="UP000828048">
    <property type="component" value="Chromosome 10"/>
</dbReference>
<dbReference type="EMBL" id="CM037160">
    <property type="protein sequence ID" value="KAH7839905.1"/>
    <property type="molecule type" value="Genomic_DNA"/>
</dbReference>
<reference evidence="1 2" key="1">
    <citation type="journal article" date="2021" name="Hortic Res">
        <title>High-quality reference genome and annotation aids understanding of berry development for evergreen blueberry (Vaccinium darrowii).</title>
        <authorList>
            <person name="Yu J."/>
            <person name="Hulse-Kemp A.M."/>
            <person name="Babiker E."/>
            <person name="Staton M."/>
        </authorList>
    </citation>
    <scope>NUCLEOTIDE SEQUENCE [LARGE SCALE GENOMIC DNA]</scope>
    <source>
        <strain evidence="2">cv. NJ 8807/NJ 8810</strain>
        <tissue evidence="1">Young leaf</tissue>
    </source>
</reference>
<organism evidence="1 2">
    <name type="scientific">Vaccinium darrowii</name>
    <dbReference type="NCBI Taxonomy" id="229202"/>
    <lineage>
        <taxon>Eukaryota</taxon>
        <taxon>Viridiplantae</taxon>
        <taxon>Streptophyta</taxon>
        <taxon>Embryophyta</taxon>
        <taxon>Tracheophyta</taxon>
        <taxon>Spermatophyta</taxon>
        <taxon>Magnoliopsida</taxon>
        <taxon>eudicotyledons</taxon>
        <taxon>Gunneridae</taxon>
        <taxon>Pentapetalae</taxon>
        <taxon>asterids</taxon>
        <taxon>Ericales</taxon>
        <taxon>Ericaceae</taxon>
        <taxon>Vaccinioideae</taxon>
        <taxon>Vaccinieae</taxon>
        <taxon>Vaccinium</taxon>
    </lineage>
</organism>
<evidence type="ECO:0000313" key="1">
    <source>
        <dbReference type="EMBL" id="KAH7839905.1"/>
    </source>
</evidence>
<comment type="caution">
    <text evidence="1">The sequence shown here is derived from an EMBL/GenBank/DDBJ whole genome shotgun (WGS) entry which is preliminary data.</text>
</comment>
<protein>
    <submittedName>
        <fullName evidence="1">Uncharacterized protein</fullName>
    </submittedName>
</protein>
<accession>A0ACB7XGW3</accession>